<feature type="coiled-coil region" evidence="5">
    <location>
        <begin position="455"/>
        <end position="482"/>
    </location>
</feature>
<dbReference type="NCBIfam" id="TIGR03062">
    <property type="entry name" value="pip_yhgE_Cterm"/>
    <property type="match status" value="1"/>
</dbReference>
<dbReference type="Proteomes" id="UP000248057">
    <property type="component" value="Unassembled WGS sequence"/>
</dbReference>
<evidence type="ECO:0000259" key="7">
    <source>
        <dbReference type="Pfam" id="PF12698"/>
    </source>
</evidence>
<evidence type="ECO:0000256" key="4">
    <source>
        <dbReference type="ARBA" id="ARBA00023136"/>
    </source>
</evidence>
<dbReference type="RefSeq" id="WP_110322272.1">
    <property type="nucleotide sequence ID" value="NZ_QJKD01000003.1"/>
</dbReference>
<organism evidence="8 9">
    <name type="scientific">Hungatella effluvii</name>
    <dbReference type="NCBI Taxonomy" id="1096246"/>
    <lineage>
        <taxon>Bacteria</taxon>
        <taxon>Bacillati</taxon>
        <taxon>Bacillota</taxon>
        <taxon>Clostridia</taxon>
        <taxon>Lachnospirales</taxon>
        <taxon>Lachnospiraceae</taxon>
        <taxon>Hungatella</taxon>
    </lineage>
</organism>
<dbReference type="InterPro" id="IPR017500">
    <property type="entry name" value="Phage_infect_YhgE_N"/>
</dbReference>
<keyword evidence="2 6" id="KW-0812">Transmembrane</keyword>
<accession>A0A2V3YAC9</accession>
<feature type="transmembrane region" description="Helical" evidence="6">
    <location>
        <begin position="597"/>
        <end position="615"/>
    </location>
</feature>
<dbReference type="InterPro" id="IPR051328">
    <property type="entry name" value="T7SS_ABC-Transporter"/>
</dbReference>
<keyword evidence="9" id="KW-1185">Reference proteome</keyword>
<evidence type="ECO:0000256" key="1">
    <source>
        <dbReference type="ARBA" id="ARBA00004141"/>
    </source>
</evidence>
<dbReference type="GeneID" id="86060741"/>
<protein>
    <submittedName>
        <fullName evidence="8">Putative membrane protein</fullName>
    </submittedName>
</protein>
<feature type="domain" description="ABC-2 type transporter transmembrane" evidence="7">
    <location>
        <begin position="29"/>
        <end position="181"/>
    </location>
</feature>
<comment type="subcellular location">
    <subcellularLocation>
        <location evidence="1">Membrane</location>
        <topology evidence="1">Multi-pass membrane protein</topology>
    </subcellularLocation>
</comment>
<sequence length="723" mass="79348">MKQIWAIFLRDIKNIGKNPVAVIVALGIMILPSLYAWFNIAANWDPYGNTKGLRVAVASLDQGTRIEQLDTTVNIGDMIISNLHENDQIGWQFVDEEQAVEGVKAGRYYACVIIPEDFSEKTASIFTSNVQKPTLQYYVNEKKNAIATKITDKGVSTIQQQVNESLISASSEALGKAFHVTYGTVEGKTEDLADEMVSSMKDARNDLVLMGSSVGALKSSLTAGKGLLSSVQAMLPDSKELLKSGQDTGAEASRLIRTSEDLSDTMTDSVGNVLDIEDGLMDSVDRSVRDAIDRWDRDTNAAAGELNKASDVLNTLLNVNQKLFDLVNNLKEKIPGPGKVLGVLSDMITSQIDRQKNMIHMIETAEDTVLRTGKLPEDARQEIRKSLDEMMDQGSRITDQYHSQVKPALTAGLDSLYDSISAASDYAVGINGLLPQIDGTLTQTTGSFDSLIETLDQTESMIAAGEEKLDRIIDEVESVEESERLAKIVEIMKNDPETMGDFLSSPVNLEENQIYPIENYGSAMTPFYTILAIWVGGLVLVAVLKCRVVEDEKIHGGKAYEKYFGRYFIFMVFGVAQALIVALGDLCLLKIQCLEPAKFVLAAVLASVVFVNIIYTLTISFGDVGKALAVVLLVIQVAGAGGTFPIEVTPHFFRMVNPMLPFTHAINAMRECVGGIYGNAYREDMAKVLLYLPISLFVGVVLRKQVIRMNDFFERKLEETGVM</sequence>
<dbReference type="GO" id="GO:0016020">
    <property type="term" value="C:membrane"/>
    <property type="evidence" value="ECO:0007669"/>
    <property type="project" value="UniProtKB-SubCell"/>
</dbReference>
<keyword evidence="5" id="KW-0175">Coiled coil</keyword>
<keyword evidence="3 6" id="KW-1133">Transmembrane helix</keyword>
<evidence type="ECO:0000313" key="9">
    <source>
        <dbReference type="Proteomes" id="UP000248057"/>
    </source>
</evidence>
<feature type="domain" description="ABC-2 type transporter transmembrane" evidence="7">
    <location>
        <begin position="504"/>
        <end position="701"/>
    </location>
</feature>
<proteinExistence type="predicted"/>
<dbReference type="GO" id="GO:0140359">
    <property type="term" value="F:ABC-type transporter activity"/>
    <property type="evidence" value="ECO:0007669"/>
    <property type="project" value="InterPro"/>
</dbReference>
<evidence type="ECO:0000256" key="6">
    <source>
        <dbReference type="SAM" id="Phobius"/>
    </source>
</evidence>
<comment type="caution">
    <text evidence="8">The sequence shown here is derived from an EMBL/GenBank/DDBJ whole genome shotgun (WGS) entry which is preliminary data.</text>
</comment>
<evidence type="ECO:0000256" key="3">
    <source>
        <dbReference type="ARBA" id="ARBA00022989"/>
    </source>
</evidence>
<evidence type="ECO:0000256" key="2">
    <source>
        <dbReference type="ARBA" id="ARBA00022692"/>
    </source>
</evidence>
<keyword evidence="4 6" id="KW-0472">Membrane</keyword>
<feature type="transmembrane region" description="Helical" evidence="6">
    <location>
        <begin position="527"/>
        <end position="546"/>
    </location>
</feature>
<dbReference type="EMBL" id="QJKD01000003">
    <property type="protein sequence ID" value="PXX55178.1"/>
    <property type="molecule type" value="Genomic_DNA"/>
</dbReference>
<dbReference type="PANTHER" id="PTHR43077">
    <property type="entry name" value="TRANSPORT PERMEASE YVFS-RELATED"/>
    <property type="match status" value="1"/>
</dbReference>
<gene>
    <name evidence="8" type="ORF">DFR60_103230</name>
</gene>
<dbReference type="NCBIfam" id="TIGR03061">
    <property type="entry name" value="pip_yhgE_Nterm"/>
    <property type="match status" value="1"/>
</dbReference>
<dbReference type="Pfam" id="PF12698">
    <property type="entry name" value="ABC2_membrane_3"/>
    <property type="match status" value="2"/>
</dbReference>
<dbReference type="Gene3D" id="3.40.1710.10">
    <property type="entry name" value="abc type-2 transporter like domain"/>
    <property type="match status" value="1"/>
</dbReference>
<dbReference type="InterPro" id="IPR013525">
    <property type="entry name" value="ABC2_TM"/>
</dbReference>
<dbReference type="PANTHER" id="PTHR43077:SF10">
    <property type="entry name" value="TRANSPORT PERMEASE PROTEIN"/>
    <property type="match status" value="1"/>
</dbReference>
<feature type="transmembrane region" description="Helical" evidence="6">
    <location>
        <begin position="688"/>
        <end position="706"/>
    </location>
</feature>
<evidence type="ECO:0000313" key="8">
    <source>
        <dbReference type="EMBL" id="PXX55178.1"/>
    </source>
</evidence>
<name>A0A2V3YAC9_9FIRM</name>
<reference evidence="8 9" key="1">
    <citation type="submission" date="2018-05" db="EMBL/GenBank/DDBJ databases">
        <title>Genomic Encyclopedia of Type Strains, Phase IV (KMG-IV): sequencing the most valuable type-strain genomes for metagenomic binning, comparative biology and taxonomic classification.</title>
        <authorList>
            <person name="Goeker M."/>
        </authorList>
    </citation>
    <scope>NUCLEOTIDE SEQUENCE [LARGE SCALE GENOMIC DNA]</scope>
    <source>
        <strain evidence="8 9">DSM 24995</strain>
    </source>
</reference>
<feature type="transmembrane region" description="Helical" evidence="6">
    <location>
        <begin position="627"/>
        <end position="646"/>
    </location>
</feature>
<feature type="transmembrane region" description="Helical" evidence="6">
    <location>
        <begin position="567"/>
        <end position="591"/>
    </location>
</feature>
<feature type="transmembrane region" description="Helical" evidence="6">
    <location>
        <begin position="20"/>
        <end position="38"/>
    </location>
</feature>
<evidence type="ECO:0000256" key="5">
    <source>
        <dbReference type="SAM" id="Coils"/>
    </source>
</evidence>
<dbReference type="InterPro" id="IPR017501">
    <property type="entry name" value="Phage_infect_YhgE_C"/>
</dbReference>
<dbReference type="AlphaFoldDB" id="A0A2V3YAC9"/>